<evidence type="ECO:0000313" key="5">
    <source>
        <dbReference type="Proteomes" id="UP001419268"/>
    </source>
</evidence>
<evidence type="ECO:0000259" key="3">
    <source>
        <dbReference type="Pfam" id="PF14432"/>
    </source>
</evidence>
<feature type="repeat" description="PPR" evidence="2">
    <location>
        <begin position="280"/>
        <end position="314"/>
    </location>
</feature>
<dbReference type="PROSITE" id="PS51375">
    <property type="entry name" value="PPR"/>
    <property type="match status" value="2"/>
</dbReference>
<dbReference type="GO" id="GO:0003723">
    <property type="term" value="F:RNA binding"/>
    <property type="evidence" value="ECO:0007669"/>
    <property type="project" value="InterPro"/>
</dbReference>
<keyword evidence="1" id="KW-0677">Repeat</keyword>
<feature type="repeat" description="PPR" evidence="2">
    <location>
        <begin position="145"/>
        <end position="179"/>
    </location>
</feature>
<dbReference type="Pfam" id="PF01535">
    <property type="entry name" value="PPR"/>
    <property type="match status" value="7"/>
</dbReference>
<dbReference type="NCBIfam" id="TIGR00756">
    <property type="entry name" value="PPR"/>
    <property type="match status" value="1"/>
</dbReference>
<proteinExistence type="predicted"/>
<dbReference type="InterPro" id="IPR002885">
    <property type="entry name" value="PPR_rpt"/>
</dbReference>
<reference evidence="4 5" key="1">
    <citation type="submission" date="2024-01" db="EMBL/GenBank/DDBJ databases">
        <title>Genome assemblies of Stephania.</title>
        <authorList>
            <person name="Yang L."/>
        </authorList>
    </citation>
    <scope>NUCLEOTIDE SEQUENCE [LARGE SCALE GENOMIC DNA]</scope>
    <source>
        <strain evidence="4">JXDWG</strain>
        <tissue evidence="4">Leaf</tissue>
    </source>
</reference>
<dbReference type="PANTHER" id="PTHR47926:SF436">
    <property type="entry name" value="PENTATRICOPEPTIDE REPEAT-CONTAINING PROTEIN ELI1, CHLOROPLASTIC-LIKE ISOFORM X2"/>
    <property type="match status" value="1"/>
</dbReference>
<dbReference type="Proteomes" id="UP001419268">
    <property type="component" value="Unassembled WGS sequence"/>
</dbReference>
<sequence length="626" mass="69806">MKWQHYRSLIRQCARHSQQQQQQQQEALKLHAALTKNGLAASPRTFILNALLQLHAALGHTSSAHKLFDEIPHSHKDAIDWTTLIASYSRHSQPRHALSLFAAMPRAAADEVTFIAFFTACSQLGDWVAGQQGHGHMIKTGLPFTVSASNAAMGVYAKCGLMGDAWRVFGEMGRRSVVSWTVILSGEVRWEGVRHGRKVFDEMPERNAVAWTVMIVGYVESGFTNEGFSLISELVFGELVELNYVTLCSVLSACSQSGDLSIGRWIHAYGLKTMKGDQLHIMVGTALLDMYSKCGQIDKAFRVFQSMANRNVVAWNAMLSGLAMHGRGLLVLDLFPQLMAEVKPDDVTFVAVLSACSHSGLVDQGRHYFHNLRRLFGVTPKIEHYACMVDLLGRAGLLDEAHNLVKQMPIPPNEVVIGSLLAACALHGKFQLGEHMLQELALLDPLNTEYHMLLSNMYSSAGKVDEARSFRRVLKSRGIRKLPGMSSIRVNGQVHRFTSGDKSHFRTQDVYIKLDEIIRRLRSSGYVPNVASQIFSVSEGGIDDAKEVEEKEQMLFSHSEKLAVAFGLISTGPGAPLHIFKNLRICLDCHSAVKLISDIYQREIVIRDRNRFHCFRHGSCSCSDYW</sequence>
<dbReference type="InterPro" id="IPR046848">
    <property type="entry name" value="E_motif"/>
</dbReference>
<dbReference type="EMBL" id="JBBNAG010000007">
    <property type="protein sequence ID" value="KAK9119630.1"/>
    <property type="molecule type" value="Genomic_DNA"/>
</dbReference>
<dbReference type="Pfam" id="PF14432">
    <property type="entry name" value="DYW_deaminase"/>
    <property type="match status" value="1"/>
</dbReference>
<name>A0AAP0IQM1_9MAGN</name>
<keyword evidence="5" id="KW-1185">Reference proteome</keyword>
<dbReference type="InterPro" id="IPR046960">
    <property type="entry name" value="PPR_At4g14850-like_plant"/>
</dbReference>
<protein>
    <recommendedName>
        <fullName evidence="3">DYW domain-containing protein</fullName>
    </recommendedName>
</protein>
<dbReference type="GO" id="GO:0009451">
    <property type="term" value="P:RNA modification"/>
    <property type="evidence" value="ECO:0007669"/>
    <property type="project" value="InterPro"/>
</dbReference>
<dbReference type="FunFam" id="1.25.40.10:FF:000184">
    <property type="entry name" value="Pentatricopeptide repeat-containing protein, chloroplastic"/>
    <property type="match status" value="1"/>
</dbReference>
<dbReference type="AlphaFoldDB" id="A0AAP0IQM1"/>
<evidence type="ECO:0000313" key="4">
    <source>
        <dbReference type="EMBL" id="KAK9119630.1"/>
    </source>
</evidence>
<dbReference type="InterPro" id="IPR032867">
    <property type="entry name" value="DYW_dom"/>
</dbReference>
<dbReference type="Gene3D" id="1.25.40.10">
    <property type="entry name" value="Tetratricopeptide repeat domain"/>
    <property type="match status" value="3"/>
</dbReference>
<gene>
    <name evidence="4" type="ORF">Scep_017723</name>
</gene>
<organism evidence="4 5">
    <name type="scientific">Stephania cephalantha</name>
    <dbReference type="NCBI Taxonomy" id="152367"/>
    <lineage>
        <taxon>Eukaryota</taxon>
        <taxon>Viridiplantae</taxon>
        <taxon>Streptophyta</taxon>
        <taxon>Embryophyta</taxon>
        <taxon>Tracheophyta</taxon>
        <taxon>Spermatophyta</taxon>
        <taxon>Magnoliopsida</taxon>
        <taxon>Ranunculales</taxon>
        <taxon>Menispermaceae</taxon>
        <taxon>Menispermoideae</taxon>
        <taxon>Cissampelideae</taxon>
        <taxon>Stephania</taxon>
    </lineage>
</organism>
<dbReference type="Pfam" id="PF20431">
    <property type="entry name" value="E_motif"/>
    <property type="match status" value="1"/>
</dbReference>
<evidence type="ECO:0000256" key="2">
    <source>
        <dbReference type="PROSITE-ProRule" id="PRU00708"/>
    </source>
</evidence>
<dbReference type="PANTHER" id="PTHR47926">
    <property type="entry name" value="PENTATRICOPEPTIDE REPEAT-CONTAINING PROTEIN"/>
    <property type="match status" value="1"/>
</dbReference>
<feature type="domain" description="DYW" evidence="3">
    <location>
        <begin position="547"/>
        <end position="626"/>
    </location>
</feature>
<evidence type="ECO:0000256" key="1">
    <source>
        <dbReference type="ARBA" id="ARBA00022737"/>
    </source>
</evidence>
<accession>A0AAP0IQM1</accession>
<dbReference type="GO" id="GO:0008270">
    <property type="term" value="F:zinc ion binding"/>
    <property type="evidence" value="ECO:0007669"/>
    <property type="project" value="InterPro"/>
</dbReference>
<comment type="caution">
    <text evidence="4">The sequence shown here is derived from an EMBL/GenBank/DDBJ whole genome shotgun (WGS) entry which is preliminary data.</text>
</comment>
<dbReference type="InterPro" id="IPR011990">
    <property type="entry name" value="TPR-like_helical_dom_sf"/>
</dbReference>